<organism evidence="2 3">
    <name type="scientific">Mycolicibacter kumamotonensis</name>
    <dbReference type="NCBI Taxonomy" id="354243"/>
    <lineage>
        <taxon>Bacteria</taxon>
        <taxon>Bacillati</taxon>
        <taxon>Actinomycetota</taxon>
        <taxon>Actinomycetes</taxon>
        <taxon>Mycobacteriales</taxon>
        <taxon>Mycobacteriaceae</taxon>
        <taxon>Mycolicibacter</taxon>
    </lineage>
</organism>
<dbReference type="AlphaFoldDB" id="A0A1B8SJP0"/>
<gene>
    <name evidence="2" type="ORF">ACT18_03560</name>
</gene>
<accession>A0A1B8SJP0</accession>
<sequence>MDRSDAGLIGGRLMRVREAAFAAMAFSLVLTTAPAAQADVNFELNGAYQVISNGDWAKTNEVFMDEKTEISVWTIHSSCANAHQCSGQVSSDQGWTAPLEFRTSRWIVDRYHPDWQTCPDGTTSPGRQRYQFQGSDANGQYEKRNIDLLVGYVRTIGVSGACGRNQPTVIQIPLSVRRL</sequence>
<evidence type="ECO:0008006" key="4">
    <source>
        <dbReference type="Google" id="ProtNLM"/>
    </source>
</evidence>
<feature type="chain" id="PRO_5008614179" description="Secreted protein" evidence="1">
    <location>
        <begin position="39"/>
        <end position="179"/>
    </location>
</feature>
<reference evidence="2 3" key="1">
    <citation type="submission" date="2015-06" db="EMBL/GenBank/DDBJ databases">
        <title>Genome sequence of Mycobacterium kumamotonense strain Roo.</title>
        <authorList>
            <person name="Greninger A.L."/>
            <person name="Cunningham G."/>
            <person name="Miller S."/>
        </authorList>
    </citation>
    <scope>NUCLEOTIDE SEQUENCE [LARGE SCALE GENOMIC DNA]</scope>
    <source>
        <strain evidence="2 3">Roo</strain>
    </source>
</reference>
<dbReference type="Proteomes" id="UP000092668">
    <property type="component" value="Unassembled WGS sequence"/>
</dbReference>
<keyword evidence="3" id="KW-1185">Reference proteome</keyword>
<keyword evidence="1" id="KW-0732">Signal</keyword>
<dbReference type="EMBL" id="LFOE01000003">
    <property type="protein sequence ID" value="OBY32930.1"/>
    <property type="molecule type" value="Genomic_DNA"/>
</dbReference>
<comment type="caution">
    <text evidence="2">The sequence shown here is derived from an EMBL/GenBank/DDBJ whole genome shotgun (WGS) entry which is preliminary data.</text>
</comment>
<protein>
    <recommendedName>
        <fullName evidence="4">Secreted protein</fullName>
    </recommendedName>
</protein>
<evidence type="ECO:0000313" key="2">
    <source>
        <dbReference type="EMBL" id="OBY32930.1"/>
    </source>
</evidence>
<evidence type="ECO:0000256" key="1">
    <source>
        <dbReference type="SAM" id="SignalP"/>
    </source>
</evidence>
<name>A0A1B8SJP0_9MYCO</name>
<feature type="signal peptide" evidence="1">
    <location>
        <begin position="1"/>
        <end position="38"/>
    </location>
</feature>
<evidence type="ECO:0000313" key="3">
    <source>
        <dbReference type="Proteomes" id="UP000092668"/>
    </source>
</evidence>
<proteinExistence type="predicted"/>
<dbReference type="PATRIC" id="fig|354243.3.peg.758"/>